<dbReference type="EMBL" id="BLBS01000054">
    <property type="protein sequence ID" value="GET92115.1"/>
    <property type="molecule type" value="Genomic_DNA"/>
</dbReference>
<accession>A0A640KSM5</accession>
<reference evidence="2" key="1">
    <citation type="submission" date="2019-11" db="EMBL/GenBank/DDBJ databases">
        <title>Leishmania tarentolae CDS.</title>
        <authorList>
            <person name="Goto Y."/>
            <person name="Yamagishi J."/>
        </authorList>
    </citation>
    <scope>NUCLEOTIDE SEQUENCE [LARGE SCALE GENOMIC DNA]</scope>
    <source>
        <strain evidence="2">Parrot Tar II</strain>
    </source>
</reference>
<dbReference type="Gene3D" id="1.20.890.10">
    <property type="entry name" value="cAMP-dependent protein kinase regulatory subunit, dimerization-anchoring domain"/>
    <property type="match status" value="1"/>
</dbReference>
<dbReference type="InterPro" id="IPR003117">
    <property type="entry name" value="cAMP_dep_PK_reg_su_I/II_a/b"/>
</dbReference>
<evidence type="ECO:0000259" key="1">
    <source>
        <dbReference type="SMART" id="SM00394"/>
    </source>
</evidence>
<comment type="caution">
    <text evidence="2">The sequence shown here is derived from an EMBL/GenBank/DDBJ whole genome shotgun (WGS) entry which is preliminary data.</text>
</comment>
<dbReference type="SUPFAM" id="SSF47391">
    <property type="entry name" value="Dimerization-anchoring domain of cAMP-dependent PK regulatory subunit"/>
    <property type="match status" value="1"/>
</dbReference>
<dbReference type="OrthoDB" id="64214at2759"/>
<proteinExistence type="predicted"/>
<dbReference type="Proteomes" id="UP000419144">
    <property type="component" value="Unassembled WGS sequence"/>
</dbReference>
<name>A0A640KSM5_LEITA</name>
<gene>
    <name evidence="2" type="ORF">LtaPh_3403000</name>
</gene>
<evidence type="ECO:0000313" key="3">
    <source>
        <dbReference type="Proteomes" id="UP000419144"/>
    </source>
</evidence>
<organism evidence="2 3">
    <name type="scientific">Leishmania tarentolae</name>
    <name type="common">Sauroleishmania tarentolae</name>
    <dbReference type="NCBI Taxonomy" id="5689"/>
    <lineage>
        <taxon>Eukaryota</taxon>
        <taxon>Discoba</taxon>
        <taxon>Euglenozoa</taxon>
        <taxon>Kinetoplastea</taxon>
        <taxon>Metakinetoplastina</taxon>
        <taxon>Trypanosomatida</taxon>
        <taxon>Trypanosomatidae</taxon>
        <taxon>Leishmaniinae</taxon>
        <taxon>Leishmania</taxon>
        <taxon>lizard Leishmania</taxon>
    </lineage>
</organism>
<dbReference type="AlphaFoldDB" id="A0A640KSM5"/>
<dbReference type="Pfam" id="PF02197">
    <property type="entry name" value="RIIa"/>
    <property type="match status" value="1"/>
</dbReference>
<sequence length="101" mass="11499">MESYSCSNVPNMEDPTITTLMAEPTLSEAAAAVFSEEERSALKANLRSEQIAQAMYLRNHPEIHQALQEALAKVLRAQPEDPVTFLIQYFMSEKFLRQRPQ</sequence>
<dbReference type="SMART" id="SM00394">
    <property type="entry name" value="RIIa"/>
    <property type="match status" value="1"/>
</dbReference>
<protein>
    <recommendedName>
        <fullName evidence="1">RIIa domain-containing protein</fullName>
    </recommendedName>
</protein>
<keyword evidence="3" id="KW-1185">Reference proteome</keyword>
<evidence type="ECO:0000313" key="2">
    <source>
        <dbReference type="EMBL" id="GET92115.1"/>
    </source>
</evidence>
<feature type="domain" description="RIIa" evidence="1">
    <location>
        <begin position="61"/>
        <end position="100"/>
    </location>
</feature>
<dbReference type="VEuPathDB" id="TriTrypDB:LtaPh_3403000"/>